<reference evidence="2" key="2">
    <citation type="submission" date="2021-12" db="EMBL/GenBank/DDBJ databases">
        <title>Resequencing data analysis of finger millet.</title>
        <authorList>
            <person name="Hatakeyama M."/>
            <person name="Aluri S."/>
            <person name="Balachadran M.T."/>
            <person name="Sivarajan S.R."/>
            <person name="Poveda L."/>
            <person name="Shimizu-Inatsugi R."/>
            <person name="Schlapbach R."/>
            <person name="Sreeman S.M."/>
            <person name="Shimizu K.K."/>
        </authorList>
    </citation>
    <scope>NUCLEOTIDE SEQUENCE</scope>
</reference>
<proteinExistence type="predicted"/>
<reference evidence="2" key="1">
    <citation type="journal article" date="2018" name="DNA Res.">
        <title>Multiple hybrid de novo genome assembly of finger millet, an orphan allotetraploid crop.</title>
        <authorList>
            <person name="Hatakeyama M."/>
            <person name="Aluri S."/>
            <person name="Balachadran M.T."/>
            <person name="Sivarajan S.R."/>
            <person name="Patrignani A."/>
            <person name="Gruter S."/>
            <person name="Poveda L."/>
            <person name="Shimizu-Inatsugi R."/>
            <person name="Baeten J."/>
            <person name="Francoijs K.J."/>
            <person name="Nataraja K.N."/>
            <person name="Reddy Y.A.N."/>
            <person name="Phadnis S."/>
            <person name="Ravikumar R.L."/>
            <person name="Schlapbach R."/>
            <person name="Sreeman S.M."/>
            <person name="Shimizu K.K."/>
        </authorList>
    </citation>
    <scope>NUCLEOTIDE SEQUENCE</scope>
</reference>
<dbReference type="AlphaFoldDB" id="A0AAV5DTF0"/>
<evidence type="ECO:0000313" key="2">
    <source>
        <dbReference type="EMBL" id="GJN13431.1"/>
    </source>
</evidence>
<dbReference type="PANTHER" id="PTHR48156">
    <property type="entry name" value="TRANSMEMBRANE PROTEIN"/>
    <property type="match status" value="1"/>
</dbReference>
<sequence length="52" mass="5967">MAMPWELAEYIMVVTWWSLAGWIAACVVLADEVACVLRRRENGVIRRPSLAY</sequence>
<evidence type="ECO:0000256" key="1">
    <source>
        <dbReference type="SAM" id="Phobius"/>
    </source>
</evidence>
<dbReference type="EMBL" id="BQKI01000071">
    <property type="protein sequence ID" value="GJN13431.1"/>
    <property type="molecule type" value="Genomic_DNA"/>
</dbReference>
<keyword evidence="3" id="KW-1185">Reference proteome</keyword>
<keyword evidence="1" id="KW-0812">Transmembrane</keyword>
<protein>
    <submittedName>
        <fullName evidence="2">Uncharacterized protein</fullName>
    </submittedName>
</protein>
<comment type="caution">
    <text evidence="2">The sequence shown here is derived from an EMBL/GenBank/DDBJ whole genome shotgun (WGS) entry which is preliminary data.</text>
</comment>
<dbReference type="PANTHER" id="PTHR48156:SF1">
    <property type="entry name" value="TRANSMEMBRANE PROTEIN"/>
    <property type="match status" value="1"/>
</dbReference>
<gene>
    <name evidence="2" type="primary">gb00133</name>
    <name evidence="2" type="ORF">PR202_gb00133</name>
</gene>
<feature type="transmembrane region" description="Helical" evidence="1">
    <location>
        <begin position="16"/>
        <end position="37"/>
    </location>
</feature>
<organism evidence="2 3">
    <name type="scientific">Eleusine coracana subsp. coracana</name>
    <dbReference type="NCBI Taxonomy" id="191504"/>
    <lineage>
        <taxon>Eukaryota</taxon>
        <taxon>Viridiplantae</taxon>
        <taxon>Streptophyta</taxon>
        <taxon>Embryophyta</taxon>
        <taxon>Tracheophyta</taxon>
        <taxon>Spermatophyta</taxon>
        <taxon>Magnoliopsida</taxon>
        <taxon>Liliopsida</taxon>
        <taxon>Poales</taxon>
        <taxon>Poaceae</taxon>
        <taxon>PACMAD clade</taxon>
        <taxon>Chloridoideae</taxon>
        <taxon>Cynodonteae</taxon>
        <taxon>Eleusininae</taxon>
        <taxon>Eleusine</taxon>
    </lineage>
</organism>
<keyword evidence="1" id="KW-1133">Transmembrane helix</keyword>
<name>A0AAV5DTF0_ELECO</name>
<keyword evidence="1" id="KW-0472">Membrane</keyword>
<evidence type="ECO:0000313" key="3">
    <source>
        <dbReference type="Proteomes" id="UP001054889"/>
    </source>
</evidence>
<accession>A0AAV5DTF0</accession>
<dbReference type="Proteomes" id="UP001054889">
    <property type="component" value="Unassembled WGS sequence"/>
</dbReference>